<dbReference type="OrthoDB" id="9785122at2"/>
<dbReference type="Gene3D" id="2.20.110.10">
    <property type="entry name" value="Histone H3 K4-specific methyltransferase SET7/9 N-terminal domain"/>
    <property type="match status" value="2"/>
</dbReference>
<reference evidence="1 2" key="1">
    <citation type="submission" date="2019-07" db="EMBL/GenBank/DDBJ databases">
        <title>Gramella aestuarii sp. nov., isolated from a tidal flat, and emended description of Gramella echinicola.</title>
        <authorList>
            <person name="Liu L."/>
        </authorList>
    </citation>
    <scope>NUCLEOTIDE SEQUENCE [LARGE SCALE GENOMIC DNA]</scope>
    <source>
        <strain evidence="1 2">BS12</strain>
    </source>
</reference>
<dbReference type="EMBL" id="VJVW01000001">
    <property type="protein sequence ID" value="MUP41241.1"/>
    <property type="molecule type" value="Genomic_DNA"/>
</dbReference>
<sequence length="221" mass="25926">MNKHLIFLILSLSFSTLCKSQNNQLDSQGRRHGYWKVDFEGTFDPKFEGNFEHGQETGIFKFYKKGFYQHPSAIMEFQEDTDSVQVTYFTQSGKPISEGKMLNKKREGEWLYFHQQSDSIMMKEDYRNDLLHGLQETFYPNGKLAEKTEYSKGEKHGKSFIYADNGQVTKELTYQNGKLHGPATYYNVKSEKTMEGSYLEGNKFGTWKYYSEGKLEREEDY</sequence>
<gene>
    <name evidence="1" type="ORF">FLP08_01500</name>
</gene>
<evidence type="ECO:0000313" key="2">
    <source>
        <dbReference type="Proteomes" id="UP000460416"/>
    </source>
</evidence>
<dbReference type="Proteomes" id="UP000460416">
    <property type="component" value="Unassembled WGS sequence"/>
</dbReference>
<keyword evidence="2" id="KW-1185">Reference proteome</keyword>
<organism evidence="1 2">
    <name type="scientific">Christiangramia aestuarii</name>
    <dbReference type="NCBI Taxonomy" id="1028746"/>
    <lineage>
        <taxon>Bacteria</taxon>
        <taxon>Pseudomonadati</taxon>
        <taxon>Bacteroidota</taxon>
        <taxon>Flavobacteriia</taxon>
        <taxon>Flavobacteriales</taxon>
        <taxon>Flavobacteriaceae</taxon>
        <taxon>Christiangramia</taxon>
    </lineage>
</organism>
<accession>A0A7M3SXB0</accession>
<name>A0A7M3SXB0_9FLAO</name>
<proteinExistence type="predicted"/>
<dbReference type="SUPFAM" id="SSF82185">
    <property type="entry name" value="Histone H3 K4-specific methyltransferase SET7/9 N-terminal domain"/>
    <property type="match status" value="1"/>
</dbReference>
<dbReference type="Pfam" id="PF07661">
    <property type="entry name" value="MORN_2"/>
    <property type="match status" value="2"/>
</dbReference>
<evidence type="ECO:0000313" key="1">
    <source>
        <dbReference type="EMBL" id="MUP41241.1"/>
    </source>
</evidence>
<dbReference type="AlphaFoldDB" id="A0A7M3SXB0"/>
<comment type="caution">
    <text evidence="1">The sequence shown here is derived from an EMBL/GenBank/DDBJ whole genome shotgun (WGS) entry which is preliminary data.</text>
</comment>
<dbReference type="RefSeq" id="WP_156273330.1">
    <property type="nucleotide sequence ID" value="NZ_BAABGI010000002.1"/>
</dbReference>
<protein>
    <submittedName>
        <fullName evidence="1">Aspartic peptidase</fullName>
    </submittedName>
</protein>
<dbReference type="InterPro" id="IPR011652">
    <property type="entry name" value="MORN_2"/>
</dbReference>